<evidence type="ECO:0000313" key="3">
    <source>
        <dbReference type="Proteomes" id="UP000186917"/>
    </source>
</evidence>
<organism evidence="2 3">
    <name type="scientific">Filimonas lacunae</name>
    <dbReference type="NCBI Taxonomy" id="477680"/>
    <lineage>
        <taxon>Bacteria</taxon>
        <taxon>Pseudomonadati</taxon>
        <taxon>Bacteroidota</taxon>
        <taxon>Chitinophagia</taxon>
        <taxon>Chitinophagales</taxon>
        <taxon>Chitinophagaceae</taxon>
        <taxon>Filimonas</taxon>
    </lineage>
</organism>
<dbReference type="AlphaFoldDB" id="A0A1N7M6U5"/>
<sequence>MHLVIHPQPHFMKRILYSLLVFMVAHSTIHAQQRITARELETLEKNNKAVKLLEETDEDFKDVASTSKWPEESAVILAQKTSFDFDKKGLSAGKRIGRNIWGALLAPITFGTSIYYANANNETSILVQETERRKILLQDKYAVENYSILYFRLSAEGDAFTARIIKKDGTQTPVDLTDAVKVENNASVPSLFTSYTDAKSSSGYRPTFYKVAIPDMEEGDIVEYEYVNFNTRKYNQNPDYKEFEPIYYLCNRPLPVVKQVLEVVTEDDKYYVSYKSLKGAPDFTSTNTNGNKVYRWVDNNRETVSRTRYVNKLIELPSVKFQVVYARNNSKNLVWFKDNEDPKSNITLEQLSEKAKTFWFNPGKLRTTGEYTDGLKAGFDETAKGIYKAMRKKDITNGSEDEFIRKAYYTVRSQTLYSNWSDFGFAKIYSALLAEKGIAHEIIVTTSNTESTIESASFAQELKWLIRCKNKYYANPDEHRNPEELPEEVCGNPSVRFNALDEKTKPVTEPLPATDTLLNTLNAQVKVNVTPSTNSYLLAIDKTVEAQGLIKENLMDEVLAYTPFMESDFRNYDGTGMWEGLNEQMETKAISEFAQQKKEWSEEKPKMMKSIAEDYYNVTVADYSGFKLIQDGRSYKKSTLKYNETLTLDDAVNTVGEDLLVSLPALAGGGNQIKLKKDDVARTYPVYIDYARTLNYRIICPIPAGYTARGVESLTKEVRNEAGSFVTKGRIDENKNVVIEVRKTFSKSQLPAQEWPLMMELLKASYAFSRSKILFSKN</sequence>
<protein>
    <recommendedName>
        <fullName evidence="1">DUF3857 domain-containing protein</fullName>
    </recommendedName>
</protein>
<dbReference type="Gene3D" id="2.60.120.1130">
    <property type="match status" value="1"/>
</dbReference>
<evidence type="ECO:0000313" key="2">
    <source>
        <dbReference type="EMBL" id="SIS81719.1"/>
    </source>
</evidence>
<gene>
    <name evidence="2" type="ORF">SAMN05421788_1011392</name>
</gene>
<dbReference type="EMBL" id="FTOR01000001">
    <property type="protein sequence ID" value="SIS81719.1"/>
    <property type="molecule type" value="Genomic_DNA"/>
</dbReference>
<dbReference type="STRING" id="477680.SAMN05421788_1011392"/>
<reference evidence="3" key="1">
    <citation type="submission" date="2017-01" db="EMBL/GenBank/DDBJ databases">
        <authorList>
            <person name="Varghese N."/>
            <person name="Submissions S."/>
        </authorList>
    </citation>
    <scope>NUCLEOTIDE SEQUENCE [LARGE SCALE GENOMIC DNA]</scope>
    <source>
        <strain evidence="3">DSM 21054</strain>
    </source>
</reference>
<evidence type="ECO:0000259" key="1">
    <source>
        <dbReference type="Pfam" id="PF12969"/>
    </source>
</evidence>
<name>A0A1N7M6U5_9BACT</name>
<dbReference type="Proteomes" id="UP000186917">
    <property type="component" value="Unassembled WGS sequence"/>
</dbReference>
<accession>A0A1N7M6U5</accession>
<dbReference type="Gene3D" id="2.60.40.3140">
    <property type="match status" value="1"/>
</dbReference>
<dbReference type="OrthoDB" id="1153981at2"/>
<proteinExistence type="predicted"/>
<dbReference type="Pfam" id="PF12969">
    <property type="entry name" value="DUF3857"/>
    <property type="match status" value="1"/>
</dbReference>
<feature type="domain" description="DUF3857" evidence="1">
    <location>
        <begin position="127"/>
        <end position="298"/>
    </location>
</feature>
<dbReference type="InterPro" id="IPR024618">
    <property type="entry name" value="DUF3857"/>
</dbReference>
<keyword evidence="3" id="KW-1185">Reference proteome</keyword>